<dbReference type="Pfam" id="PF04286">
    <property type="entry name" value="DUF445"/>
    <property type="match status" value="1"/>
</dbReference>
<evidence type="ECO:0000313" key="8">
    <source>
        <dbReference type="Proteomes" id="UP001342826"/>
    </source>
</evidence>
<accession>A0ABU6NX59</accession>
<evidence type="ECO:0000256" key="2">
    <source>
        <dbReference type="ARBA" id="ARBA00008053"/>
    </source>
</evidence>
<protein>
    <submittedName>
        <fullName evidence="7">DUF445 family protein</fullName>
    </submittedName>
</protein>
<sequence length="378" mass="43038">MTAFLMILFMVAVGAIIGGITNHLAIKMLFHPYKPVYIFGKRIPFTPGLIPKRRDELANQMGKMVVQHLLTPEGINRKFQQAEFKAQLLTWGQAEMNKIVNTEKSASQLLSAAGINNAPQFVQEKIQVFLHLKYEAFLMENKEKSLEELIPAHFSSKINESIPKIAQFIAVKGIEYFSSAEGKQRLKKMIDDFLATRSGMLGNMLQMFLGNSSLIDKVQPEIIKFLRNDGTVKMLASVIEREWLKIQALNLSDVEEKWNIEKLGKELIEGIVSRMNVDDLFDKPLSVYIQTYEAYINEKLLPLVIDKVLHYLEGNIHELLGKLKLEEVVREQVSTFAVERLEDMILSISRREFKMITYLGALLGGIIGIFQGIFALLF</sequence>
<evidence type="ECO:0000256" key="6">
    <source>
        <dbReference type="SAM" id="Phobius"/>
    </source>
</evidence>
<evidence type="ECO:0000313" key="7">
    <source>
        <dbReference type="EMBL" id="MED4400436.1"/>
    </source>
</evidence>
<name>A0ABU6NX59_9BACI</name>
<evidence type="ECO:0000256" key="1">
    <source>
        <dbReference type="ARBA" id="ARBA00004236"/>
    </source>
</evidence>
<proteinExistence type="inferred from homology"/>
<dbReference type="PANTHER" id="PTHR35791:SF1">
    <property type="entry name" value="UPF0754 MEMBRANE PROTEIN YHEB"/>
    <property type="match status" value="1"/>
</dbReference>
<dbReference type="PIRSF" id="PIRSF032178">
    <property type="entry name" value="UCP032178"/>
    <property type="match status" value="1"/>
</dbReference>
<evidence type="ECO:0000256" key="3">
    <source>
        <dbReference type="ARBA" id="ARBA00022692"/>
    </source>
</evidence>
<dbReference type="RefSeq" id="WP_328014880.1">
    <property type="nucleotide sequence ID" value="NZ_JARTFS010000003.1"/>
</dbReference>
<keyword evidence="8" id="KW-1185">Reference proteome</keyword>
<feature type="transmembrane region" description="Helical" evidence="6">
    <location>
        <begin position="6"/>
        <end position="25"/>
    </location>
</feature>
<evidence type="ECO:0000256" key="4">
    <source>
        <dbReference type="ARBA" id="ARBA00022989"/>
    </source>
</evidence>
<dbReference type="InterPro" id="IPR007383">
    <property type="entry name" value="DUF445"/>
</dbReference>
<gene>
    <name evidence="7" type="ORF">P9271_03640</name>
</gene>
<dbReference type="PANTHER" id="PTHR35791">
    <property type="entry name" value="UPF0754 MEMBRANE PROTEIN YHEB"/>
    <property type="match status" value="1"/>
</dbReference>
<comment type="subcellular location">
    <subcellularLocation>
        <location evidence="1">Cell membrane</location>
    </subcellularLocation>
</comment>
<comment type="caution">
    <text evidence="7">The sequence shown here is derived from an EMBL/GenBank/DDBJ whole genome shotgun (WGS) entry which is preliminary data.</text>
</comment>
<comment type="similarity">
    <text evidence="2">Belongs to the UPF0754 family.</text>
</comment>
<organism evidence="7 8">
    <name type="scientific">Metabacillus fastidiosus</name>
    <dbReference type="NCBI Taxonomy" id="1458"/>
    <lineage>
        <taxon>Bacteria</taxon>
        <taxon>Bacillati</taxon>
        <taxon>Bacillota</taxon>
        <taxon>Bacilli</taxon>
        <taxon>Bacillales</taxon>
        <taxon>Bacillaceae</taxon>
        <taxon>Metabacillus</taxon>
    </lineage>
</organism>
<feature type="transmembrane region" description="Helical" evidence="6">
    <location>
        <begin position="356"/>
        <end position="377"/>
    </location>
</feature>
<keyword evidence="4 6" id="KW-1133">Transmembrane helix</keyword>
<dbReference type="Proteomes" id="UP001342826">
    <property type="component" value="Unassembled WGS sequence"/>
</dbReference>
<dbReference type="InterPro" id="IPR016991">
    <property type="entry name" value="UCP032178"/>
</dbReference>
<keyword evidence="3 6" id="KW-0812">Transmembrane</keyword>
<dbReference type="EMBL" id="JARTFS010000003">
    <property type="protein sequence ID" value="MED4400436.1"/>
    <property type="molecule type" value="Genomic_DNA"/>
</dbReference>
<evidence type="ECO:0000256" key="5">
    <source>
        <dbReference type="ARBA" id="ARBA00023136"/>
    </source>
</evidence>
<keyword evidence="5 6" id="KW-0472">Membrane</keyword>
<reference evidence="7 8" key="1">
    <citation type="submission" date="2023-03" db="EMBL/GenBank/DDBJ databases">
        <title>Bacillus Genome Sequencing.</title>
        <authorList>
            <person name="Dunlap C."/>
        </authorList>
    </citation>
    <scope>NUCLEOTIDE SEQUENCE [LARGE SCALE GENOMIC DNA]</scope>
    <source>
        <strain evidence="7 8">NRS-1717</strain>
    </source>
</reference>